<proteinExistence type="predicted"/>
<gene>
    <name evidence="1" type="ORF">LSAA_12307</name>
</gene>
<accession>A0A7R8HBB4</accession>
<protein>
    <submittedName>
        <fullName evidence="1">(salmon louse) hypothetical protein</fullName>
    </submittedName>
</protein>
<reference evidence="1" key="1">
    <citation type="submission" date="2021-02" db="EMBL/GenBank/DDBJ databases">
        <authorList>
            <person name="Bekaert M."/>
        </authorList>
    </citation>
    <scope>NUCLEOTIDE SEQUENCE</scope>
    <source>
        <strain evidence="1">IoA-00</strain>
    </source>
</reference>
<evidence type="ECO:0000313" key="2">
    <source>
        <dbReference type="Proteomes" id="UP000675881"/>
    </source>
</evidence>
<sequence>MVPRVSLNNAMAGLKKKEVIMKRLKTENLFFQENFQCQEVTKLSRKTRLNVLQPKTYSTNMRMKVYHCVVYEVPTPNTEVLLKSLLGTEDDINTPKKSCVEMMARELGNISSLQSAECLFSIVMLHRDLMPRAKKMFS</sequence>
<keyword evidence="2" id="KW-1185">Reference proteome</keyword>
<dbReference type="AlphaFoldDB" id="A0A7R8HBB4"/>
<dbReference type="EMBL" id="HG994585">
    <property type="protein sequence ID" value="CAF2970914.1"/>
    <property type="molecule type" value="Genomic_DNA"/>
</dbReference>
<evidence type="ECO:0000313" key="1">
    <source>
        <dbReference type="EMBL" id="CAF2970914.1"/>
    </source>
</evidence>
<dbReference type="Proteomes" id="UP000675881">
    <property type="component" value="Chromosome 6"/>
</dbReference>
<name>A0A7R8HBB4_LEPSM</name>
<organism evidence="1 2">
    <name type="scientific">Lepeophtheirus salmonis</name>
    <name type="common">Salmon louse</name>
    <name type="synonym">Caligus salmonis</name>
    <dbReference type="NCBI Taxonomy" id="72036"/>
    <lineage>
        <taxon>Eukaryota</taxon>
        <taxon>Metazoa</taxon>
        <taxon>Ecdysozoa</taxon>
        <taxon>Arthropoda</taxon>
        <taxon>Crustacea</taxon>
        <taxon>Multicrustacea</taxon>
        <taxon>Hexanauplia</taxon>
        <taxon>Copepoda</taxon>
        <taxon>Siphonostomatoida</taxon>
        <taxon>Caligidae</taxon>
        <taxon>Lepeophtheirus</taxon>
    </lineage>
</organism>